<protein>
    <recommendedName>
        <fullName evidence="4">Fumarate hydratase class II</fullName>
        <shortName evidence="4">Fumarase C</shortName>
        <ecNumber evidence="4">4.2.1.2</ecNumber>
    </recommendedName>
    <alternativeName>
        <fullName evidence="4">Aerobic fumarase</fullName>
    </alternativeName>
    <alternativeName>
        <fullName evidence="4">Iron-independent fumarase</fullName>
    </alternativeName>
</protein>
<dbReference type="Proteomes" id="UP001139648">
    <property type="component" value="Unassembled WGS sequence"/>
</dbReference>
<comment type="subcellular location">
    <subcellularLocation>
        <location evidence="4">Cytoplasm</location>
    </subcellularLocation>
</comment>
<dbReference type="InterPro" id="IPR008948">
    <property type="entry name" value="L-Aspartase-like"/>
</dbReference>
<reference evidence="7" key="1">
    <citation type="submission" date="2022-06" db="EMBL/GenBank/DDBJ databases">
        <title>Sequencing the genomes of 1000 actinobacteria strains.</title>
        <authorList>
            <person name="Klenk H.-P."/>
        </authorList>
    </citation>
    <scope>NUCLEOTIDE SEQUENCE</scope>
    <source>
        <strain evidence="7">DSM 46694</strain>
    </source>
</reference>
<keyword evidence="8" id="KW-1185">Reference proteome</keyword>
<dbReference type="Gene3D" id="1.10.40.30">
    <property type="entry name" value="Fumarase/aspartase (C-terminal domain)"/>
    <property type="match status" value="1"/>
</dbReference>
<feature type="binding site" evidence="4">
    <location>
        <position position="333"/>
    </location>
    <ligand>
        <name>substrate</name>
    </ligand>
</feature>
<dbReference type="PRINTS" id="PR00145">
    <property type="entry name" value="ARGSUCLYASE"/>
</dbReference>
<dbReference type="InterPro" id="IPR020557">
    <property type="entry name" value="Fumarate_lyase_CS"/>
</dbReference>
<dbReference type="InterPro" id="IPR022761">
    <property type="entry name" value="Fumarate_lyase_N"/>
</dbReference>
<dbReference type="SUPFAM" id="SSF48557">
    <property type="entry name" value="L-aspartase-like"/>
    <property type="match status" value="1"/>
</dbReference>
<dbReference type="GO" id="GO:0008797">
    <property type="term" value="F:aspartate ammonia-lyase activity"/>
    <property type="evidence" value="ECO:0007669"/>
    <property type="project" value="UniProtKB-EC"/>
</dbReference>
<comment type="subunit">
    <text evidence="4">Homotetramer.</text>
</comment>
<comment type="caution">
    <text evidence="7">The sequence shown here is derived from an EMBL/GenBank/DDBJ whole genome shotgun (WGS) entry which is preliminary data.</text>
</comment>
<feature type="binding site" evidence="4">
    <location>
        <begin position="338"/>
        <end position="340"/>
    </location>
    <ligand>
        <name>substrate</name>
    </ligand>
</feature>
<dbReference type="Pfam" id="PF10415">
    <property type="entry name" value="FumaraseC_C"/>
    <property type="match status" value="1"/>
</dbReference>
<accession>A0A9X2GLA7</accession>
<feature type="active site" description="Proton donor/acceptor" evidence="4">
    <location>
        <position position="202"/>
    </location>
</feature>
<dbReference type="InterPro" id="IPR000362">
    <property type="entry name" value="Fumarate_lyase_fam"/>
</dbReference>
<comment type="catalytic activity">
    <reaction evidence="1">
        <text>L-aspartate = fumarate + NH4(+)</text>
        <dbReference type="Rhea" id="RHEA:16601"/>
        <dbReference type="ChEBI" id="CHEBI:28938"/>
        <dbReference type="ChEBI" id="CHEBI:29806"/>
        <dbReference type="ChEBI" id="CHEBI:29991"/>
        <dbReference type="EC" id="4.3.1.1"/>
    </reaction>
</comment>
<evidence type="ECO:0000256" key="1">
    <source>
        <dbReference type="ARBA" id="ARBA00001494"/>
    </source>
</evidence>
<feature type="domain" description="Fumarate lyase N-terminal" evidence="5">
    <location>
        <begin position="26"/>
        <end position="356"/>
    </location>
</feature>
<keyword evidence="4" id="KW-0963">Cytoplasm</keyword>
<dbReference type="PANTHER" id="PTHR11444">
    <property type="entry name" value="ASPARTATEAMMONIA/ARGININOSUCCINATE/ADENYLOSUCCINATE LYASE"/>
    <property type="match status" value="1"/>
</dbReference>
<gene>
    <name evidence="4" type="primary">fumC</name>
    <name evidence="7" type="ORF">HD597_003328</name>
</gene>
<comment type="function">
    <text evidence="4">Involved in the TCA cycle. Catalyzes the stereospecific interconversion of fumarate to L-malate.</text>
</comment>
<comment type="catalytic activity">
    <reaction evidence="4">
        <text>(S)-malate = fumarate + H2O</text>
        <dbReference type="Rhea" id="RHEA:12460"/>
        <dbReference type="ChEBI" id="CHEBI:15377"/>
        <dbReference type="ChEBI" id="CHEBI:15589"/>
        <dbReference type="ChEBI" id="CHEBI:29806"/>
        <dbReference type="EC" id="4.2.1.2"/>
    </reaction>
</comment>
<name>A0A9X2GLA7_9ACTN</name>
<dbReference type="EC" id="4.2.1.2" evidence="4"/>
<evidence type="ECO:0000259" key="5">
    <source>
        <dbReference type="Pfam" id="PF00206"/>
    </source>
</evidence>
<dbReference type="GO" id="GO:0005737">
    <property type="term" value="C:cytoplasm"/>
    <property type="evidence" value="ECO:0007669"/>
    <property type="project" value="UniProtKB-SubCell"/>
</dbReference>
<evidence type="ECO:0000259" key="6">
    <source>
        <dbReference type="Pfam" id="PF10415"/>
    </source>
</evidence>
<dbReference type="FunFam" id="1.10.40.30:FF:000002">
    <property type="entry name" value="Fumarate hydratase class II"/>
    <property type="match status" value="1"/>
</dbReference>
<proteinExistence type="inferred from homology"/>
<feature type="binding site" evidence="4">
    <location>
        <position position="201"/>
    </location>
    <ligand>
        <name>substrate</name>
    </ligand>
</feature>
<dbReference type="PRINTS" id="PR00149">
    <property type="entry name" value="FUMRATELYASE"/>
</dbReference>
<dbReference type="GO" id="GO:0006099">
    <property type="term" value="P:tricarboxylic acid cycle"/>
    <property type="evidence" value="ECO:0007669"/>
    <property type="project" value="UniProtKB-UniRule"/>
</dbReference>
<keyword evidence="3 4" id="KW-0456">Lyase</keyword>
<comment type="miscellaneous">
    <text evidence="4">There are 2 substrate-binding sites: the catalytic A site, and the non-catalytic B site that may play a role in the transfer of substrate or product between the active site and the solvent. Alternatively, the B site may bind allosteric effectors.</text>
</comment>
<dbReference type="EMBL" id="JAMZEB010000002">
    <property type="protein sequence ID" value="MCP2356308.1"/>
    <property type="molecule type" value="Genomic_DNA"/>
</dbReference>
<feature type="binding site" evidence="4">
    <location>
        <begin position="153"/>
        <end position="155"/>
    </location>
    <ligand>
        <name>substrate</name>
    </ligand>
</feature>
<dbReference type="FunFam" id="1.10.275.10:FF:000001">
    <property type="entry name" value="Fumarate hydratase, mitochondrial"/>
    <property type="match status" value="1"/>
</dbReference>
<dbReference type="InterPro" id="IPR018951">
    <property type="entry name" value="Fumarase_C_C"/>
</dbReference>
<dbReference type="RefSeq" id="WP_253743107.1">
    <property type="nucleotide sequence ID" value="NZ_BAABKA010000001.1"/>
</dbReference>
<evidence type="ECO:0000313" key="7">
    <source>
        <dbReference type="EMBL" id="MCP2356308.1"/>
    </source>
</evidence>
<dbReference type="Pfam" id="PF00206">
    <property type="entry name" value="Lyase_1"/>
    <property type="match status" value="1"/>
</dbReference>
<organism evidence="7 8">
    <name type="scientific">Nonomuraea thailandensis</name>
    <dbReference type="NCBI Taxonomy" id="1188745"/>
    <lineage>
        <taxon>Bacteria</taxon>
        <taxon>Bacillati</taxon>
        <taxon>Actinomycetota</taxon>
        <taxon>Actinomycetes</taxon>
        <taxon>Streptosporangiales</taxon>
        <taxon>Streptosporangiaceae</taxon>
        <taxon>Nonomuraea</taxon>
    </lineage>
</organism>
<dbReference type="Gene3D" id="1.10.275.10">
    <property type="entry name" value="Fumarase/aspartase (N-terminal domain)"/>
    <property type="match status" value="1"/>
</dbReference>
<sequence>MSAPQVREVPIGLRANGTRTESDSLGEIEVPAGHYWGAQTQRSLLHFDIGDDRMPKAVYRAYGHIKKAAAIVNAGAGRLPQWQADLISRVADEVVRGELDGEFPLYVWQTGSGTQSNMNVNEVISNRAIQLVGGRLGSKDPIHPNDHVNMGQSSNDTFVTAMHIAAAETVDDDVLPAAVRLRDAAAAKSREWEHVVKIGRTHLEDATPLTVGQEWSGYVAQLSDAIDHLERTGVGLYRLAIGGTAVGTGLNAPPGFGQEMAAKIAELTGLPFTSAPNTFAAQTSCDDLVRVSAALRTLAVPLFKFANDLRWLGSGPRTGLHELILPSNEPGSSIMPGKVNPTQAEAMLMVAIQVIGNDTAVSMAGAEGNFELNAFRPVIIKNVLHSARILADMMDHFRTFLVEGAKLDMERLRHNIDHSIMMVTALSPVVGYDEAARIAHHALDHGLPLKDAALDCGVPADLYDRIVKPENLTRPGVPGADGGGRR</sequence>
<comment type="pathway">
    <text evidence="4">Carbohydrate metabolism; tricarboxylic acid cycle; (S)-malate from fumarate: step 1/1.</text>
</comment>
<dbReference type="PANTHER" id="PTHR11444:SF1">
    <property type="entry name" value="FUMARATE HYDRATASE, MITOCHONDRIAL"/>
    <property type="match status" value="1"/>
</dbReference>
<dbReference type="InterPro" id="IPR024083">
    <property type="entry name" value="Fumarase/histidase_N"/>
</dbReference>
<dbReference type="GO" id="GO:0006106">
    <property type="term" value="P:fumarate metabolic process"/>
    <property type="evidence" value="ECO:0007669"/>
    <property type="project" value="InterPro"/>
</dbReference>
<dbReference type="AlphaFoldDB" id="A0A9X2GLA7"/>
<evidence type="ECO:0000313" key="8">
    <source>
        <dbReference type="Proteomes" id="UP001139648"/>
    </source>
</evidence>
<evidence type="ECO:0000256" key="2">
    <source>
        <dbReference type="ARBA" id="ARBA00009084"/>
    </source>
</evidence>
<keyword evidence="4" id="KW-0816">Tricarboxylic acid cycle</keyword>
<feature type="binding site" evidence="4">
    <location>
        <begin position="112"/>
        <end position="114"/>
    </location>
    <ligand>
        <name>substrate</name>
    </ligand>
</feature>
<dbReference type="Gene3D" id="1.20.200.10">
    <property type="entry name" value="Fumarase/aspartase (Central domain)"/>
    <property type="match status" value="1"/>
</dbReference>
<evidence type="ECO:0000256" key="3">
    <source>
        <dbReference type="ARBA" id="ARBA00023239"/>
    </source>
</evidence>
<feature type="active site" evidence="4">
    <location>
        <position position="332"/>
    </location>
</feature>
<feature type="site" description="Important for catalytic activity" evidence="4">
    <location>
        <position position="345"/>
    </location>
</feature>
<dbReference type="CDD" id="cd01362">
    <property type="entry name" value="Fumarase_classII"/>
    <property type="match status" value="1"/>
</dbReference>
<dbReference type="InterPro" id="IPR005677">
    <property type="entry name" value="Fum_hydII"/>
</dbReference>
<dbReference type="PROSITE" id="PS00163">
    <property type="entry name" value="FUMARATE_LYASES"/>
    <property type="match status" value="1"/>
</dbReference>
<comment type="similarity">
    <text evidence="2 4">Belongs to the class-II fumarase/aspartase family. Fumarase subfamily.</text>
</comment>
<feature type="binding site" description="in site B" evidence="4">
    <location>
        <begin position="143"/>
        <end position="146"/>
    </location>
    <ligand>
        <name>substrate</name>
    </ligand>
</feature>
<dbReference type="GO" id="GO:0006108">
    <property type="term" value="P:malate metabolic process"/>
    <property type="evidence" value="ECO:0007669"/>
    <property type="project" value="TreeGrafter"/>
</dbReference>
<dbReference type="HAMAP" id="MF_00743">
    <property type="entry name" value="FumaraseC"/>
    <property type="match status" value="1"/>
</dbReference>
<feature type="domain" description="Fumarase C C-terminal" evidence="6">
    <location>
        <begin position="422"/>
        <end position="474"/>
    </location>
</feature>
<dbReference type="FunFam" id="1.20.200.10:FF:000001">
    <property type="entry name" value="Fumarate hydratase, mitochondrial"/>
    <property type="match status" value="1"/>
</dbReference>
<evidence type="ECO:0000256" key="4">
    <source>
        <dbReference type="HAMAP-Rule" id="MF_00743"/>
    </source>
</evidence>
<dbReference type="GO" id="GO:0004333">
    <property type="term" value="F:fumarate hydratase activity"/>
    <property type="evidence" value="ECO:0007669"/>
    <property type="project" value="UniProtKB-UniRule"/>
</dbReference>